<keyword evidence="1" id="KW-0732">Signal</keyword>
<feature type="signal peptide" evidence="1">
    <location>
        <begin position="1"/>
        <end position="28"/>
    </location>
</feature>
<dbReference type="Proteomes" id="UP000807115">
    <property type="component" value="Chromosome 5"/>
</dbReference>
<evidence type="ECO:0000313" key="2">
    <source>
        <dbReference type="EMBL" id="KAG0530614.1"/>
    </source>
</evidence>
<comment type="caution">
    <text evidence="2">The sequence shown here is derived from an EMBL/GenBank/DDBJ whole genome shotgun (WGS) entry which is preliminary data.</text>
</comment>
<gene>
    <name evidence="2" type="ORF">BDA96_05G201900</name>
</gene>
<dbReference type="AlphaFoldDB" id="A0A921QZW7"/>
<reference evidence="2" key="1">
    <citation type="journal article" date="2019" name="BMC Genomics">
        <title>A new reference genome for Sorghum bicolor reveals high levels of sequence similarity between sweet and grain genotypes: implications for the genetics of sugar metabolism.</title>
        <authorList>
            <person name="Cooper E.A."/>
            <person name="Brenton Z.W."/>
            <person name="Flinn B.S."/>
            <person name="Jenkins J."/>
            <person name="Shu S."/>
            <person name="Flowers D."/>
            <person name="Luo F."/>
            <person name="Wang Y."/>
            <person name="Xia P."/>
            <person name="Barry K."/>
            <person name="Daum C."/>
            <person name="Lipzen A."/>
            <person name="Yoshinaga Y."/>
            <person name="Schmutz J."/>
            <person name="Saski C."/>
            <person name="Vermerris W."/>
            <person name="Kresovich S."/>
        </authorList>
    </citation>
    <scope>NUCLEOTIDE SEQUENCE</scope>
</reference>
<protein>
    <recommendedName>
        <fullName evidence="4">Secreted protein</fullName>
    </recommendedName>
</protein>
<sequence length="67" mass="7253">MVGTVAAVVVVAALQWSLLLDELRIVVAIEQLVVVRCSPRAPAAAYMPLQLGVRTLQQKLVEVTVKK</sequence>
<reference evidence="2" key="2">
    <citation type="submission" date="2020-10" db="EMBL/GenBank/DDBJ databases">
        <authorList>
            <person name="Cooper E.A."/>
            <person name="Brenton Z.W."/>
            <person name="Flinn B.S."/>
            <person name="Jenkins J."/>
            <person name="Shu S."/>
            <person name="Flowers D."/>
            <person name="Luo F."/>
            <person name="Wang Y."/>
            <person name="Xia P."/>
            <person name="Barry K."/>
            <person name="Daum C."/>
            <person name="Lipzen A."/>
            <person name="Yoshinaga Y."/>
            <person name="Schmutz J."/>
            <person name="Saski C."/>
            <person name="Vermerris W."/>
            <person name="Kresovich S."/>
        </authorList>
    </citation>
    <scope>NUCLEOTIDE SEQUENCE</scope>
</reference>
<evidence type="ECO:0008006" key="4">
    <source>
        <dbReference type="Google" id="ProtNLM"/>
    </source>
</evidence>
<name>A0A921QZW7_SORBI</name>
<evidence type="ECO:0000313" key="3">
    <source>
        <dbReference type="Proteomes" id="UP000807115"/>
    </source>
</evidence>
<evidence type="ECO:0000256" key="1">
    <source>
        <dbReference type="SAM" id="SignalP"/>
    </source>
</evidence>
<accession>A0A921QZW7</accession>
<proteinExistence type="predicted"/>
<feature type="chain" id="PRO_5037732665" description="Secreted protein" evidence="1">
    <location>
        <begin position="29"/>
        <end position="67"/>
    </location>
</feature>
<organism evidence="2 3">
    <name type="scientific">Sorghum bicolor</name>
    <name type="common">Sorghum</name>
    <name type="synonym">Sorghum vulgare</name>
    <dbReference type="NCBI Taxonomy" id="4558"/>
    <lineage>
        <taxon>Eukaryota</taxon>
        <taxon>Viridiplantae</taxon>
        <taxon>Streptophyta</taxon>
        <taxon>Embryophyta</taxon>
        <taxon>Tracheophyta</taxon>
        <taxon>Spermatophyta</taxon>
        <taxon>Magnoliopsida</taxon>
        <taxon>Liliopsida</taxon>
        <taxon>Poales</taxon>
        <taxon>Poaceae</taxon>
        <taxon>PACMAD clade</taxon>
        <taxon>Panicoideae</taxon>
        <taxon>Andropogonodae</taxon>
        <taxon>Andropogoneae</taxon>
        <taxon>Sorghinae</taxon>
        <taxon>Sorghum</taxon>
    </lineage>
</organism>
<dbReference type="EMBL" id="CM027684">
    <property type="protein sequence ID" value="KAG0530614.1"/>
    <property type="molecule type" value="Genomic_DNA"/>
</dbReference>